<dbReference type="PANTHER" id="PTHR11733:SF222">
    <property type="entry name" value="IP12942P"/>
    <property type="match status" value="1"/>
</dbReference>
<dbReference type="InterPro" id="IPR018497">
    <property type="entry name" value="Peptidase_M13_C"/>
</dbReference>
<dbReference type="PANTHER" id="PTHR11733">
    <property type="entry name" value="ZINC METALLOPROTEASE FAMILY M13 NEPRILYSIN-RELATED"/>
    <property type="match status" value="1"/>
</dbReference>
<evidence type="ECO:0000313" key="3">
    <source>
        <dbReference type="Proteomes" id="UP001177023"/>
    </source>
</evidence>
<dbReference type="GO" id="GO:0006508">
    <property type="term" value="P:proteolysis"/>
    <property type="evidence" value="ECO:0007669"/>
    <property type="project" value="InterPro"/>
</dbReference>
<dbReference type="Pfam" id="PF01431">
    <property type="entry name" value="Peptidase_M13"/>
    <property type="match status" value="1"/>
</dbReference>
<name>A0AA36CMP3_9BILA</name>
<dbReference type="InterPro" id="IPR000718">
    <property type="entry name" value="Peptidase_M13"/>
</dbReference>
<feature type="non-terminal residue" evidence="2">
    <location>
        <position position="253"/>
    </location>
</feature>
<dbReference type="PROSITE" id="PS51885">
    <property type="entry name" value="NEPRILYSIN"/>
    <property type="match status" value="1"/>
</dbReference>
<dbReference type="GO" id="GO:0004222">
    <property type="term" value="F:metalloendopeptidase activity"/>
    <property type="evidence" value="ECO:0007669"/>
    <property type="project" value="InterPro"/>
</dbReference>
<dbReference type="GO" id="GO:0005886">
    <property type="term" value="C:plasma membrane"/>
    <property type="evidence" value="ECO:0007669"/>
    <property type="project" value="TreeGrafter"/>
</dbReference>
<keyword evidence="3" id="KW-1185">Reference proteome</keyword>
<dbReference type="AlphaFoldDB" id="A0AA36CMP3"/>
<dbReference type="InterPro" id="IPR024079">
    <property type="entry name" value="MetalloPept_cat_dom_sf"/>
</dbReference>
<gene>
    <name evidence="2" type="ORF">MSPICULIGERA_LOCUS10052</name>
</gene>
<proteinExistence type="predicted"/>
<reference evidence="2" key="1">
    <citation type="submission" date="2023-06" db="EMBL/GenBank/DDBJ databases">
        <authorList>
            <person name="Delattre M."/>
        </authorList>
    </citation>
    <scope>NUCLEOTIDE SEQUENCE</scope>
    <source>
        <strain evidence="2">AF72</strain>
    </source>
</reference>
<sequence length="253" mass="29473">MHEKIKSVKLKIGGDPELLNATFMQEFYNWGGYTSNKSFIDQVFKNHIDFPLKKPPLMVDPTSETAEYKPESNTIELGSFFFTSPFFERDWPMEAKFAGLGDVIAHEFSHSIDGSKGGIRNRFTKRRLRQGCITDRLGHKVFFDEKMMVIDQKVINEVLSNLYGVRVAFQTYMNDWVDRQVWEPPGWPGLQEYAPHQRFFLAQAQKYCGRRLEVPWGEKPGPFRVNIMYANIPQFVQTFCCTKESKMNLVNRC</sequence>
<dbReference type="Gene3D" id="3.40.390.10">
    <property type="entry name" value="Collagenase (Catalytic Domain)"/>
    <property type="match status" value="1"/>
</dbReference>
<accession>A0AA36CMP3</accession>
<evidence type="ECO:0000259" key="1">
    <source>
        <dbReference type="Pfam" id="PF01431"/>
    </source>
</evidence>
<evidence type="ECO:0000313" key="2">
    <source>
        <dbReference type="EMBL" id="CAJ0571650.1"/>
    </source>
</evidence>
<dbReference type="Proteomes" id="UP001177023">
    <property type="component" value="Unassembled WGS sequence"/>
</dbReference>
<feature type="domain" description="Peptidase M13 C-terminal" evidence="1">
    <location>
        <begin position="66"/>
        <end position="253"/>
    </location>
</feature>
<comment type="caution">
    <text evidence="2">The sequence shown here is derived from an EMBL/GenBank/DDBJ whole genome shotgun (WGS) entry which is preliminary data.</text>
</comment>
<protein>
    <recommendedName>
        <fullName evidence="1">Peptidase M13 C-terminal domain-containing protein</fullName>
    </recommendedName>
</protein>
<dbReference type="SUPFAM" id="SSF55486">
    <property type="entry name" value="Metalloproteases ('zincins'), catalytic domain"/>
    <property type="match status" value="1"/>
</dbReference>
<dbReference type="EMBL" id="CATQJA010002575">
    <property type="protein sequence ID" value="CAJ0571650.1"/>
    <property type="molecule type" value="Genomic_DNA"/>
</dbReference>
<organism evidence="2 3">
    <name type="scientific">Mesorhabditis spiculigera</name>
    <dbReference type="NCBI Taxonomy" id="96644"/>
    <lineage>
        <taxon>Eukaryota</taxon>
        <taxon>Metazoa</taxon>
        <taxon>Ecdysozoa</taxon>
        <taxon>Nematoda</taxon>
        <taxon>Chromadorea</taxon>
        <taxon>Rhabditida</taxon>
        <taxon>Rhabditina</taxon>
        <taxon>Rhabditomorpha</taxon>
        <taxon>Rhabditoidea</taxon>
        <taxon>Rhabditidae</taxon>
        <taxon>Mesorhabditinae</taxon>
        <taxon>Mesorhabditis</taxon>
    </lineage>
</organism>